<protein>
    <submittedName>
        <fullName evidence="1">EexN family lipoprotein</fullName>
    </submittedName>
</protein>
<dbReference type="InterPro" id="IPR047937">
    <property type="entry name" value="Eex_IncN-like"/>
</dbReference>
<reference evidence="1" key="1">
    <citation type="journal article" date="2018" name="Genome Biol.">
        <title>SKESA: strategic k-mer extension for scrupulous assemblies.</title>
        <authorList>
            <person name="Souvorov A."/>
            <person name="Agarwala R."/>
            <person name="Lipman D.J."/>
        </authorList>
    </citation>
    <scope>NUCLEOTIDE SEQUENCE</scope>
    <source>
        <strain evidence="1">Salmonella enterica</strain>
    </source>
</reference>
<reference evidence="1" key="2">
    <citation type="submission" date="2019-10" db="EMBL/GenBank/DDBJ databases">
        <authorList>
            <consortium name="NCBI Pathogen Detection Project"/>
        </authorList>
    </citation>
    <scope>NUCLEOTIDE SEQUENCE</scope>
    <source>
        <strain evidence="1">Salmonella enterica</strain>
    </source>
</reference>
<dbReference type="PROSITE" id="PS51257">
    <property type="entry name" value="PROKAR_LIPOPROTEIN"/>
    <property type="match status" value="1"/>
</dbReference>
<organism evidence="1">
    <name type="scientific">Salmonella enterica subsp. enterica serovar Agona</name>
    <dbReference type="NCBI Taxonomy" id="58095"/>
    <lineage>
        <taxon>Bacteria</taxon>
        <taxon>Pseudomonadati</taxon>
        <taxon>Pseudomonadota</taxon>
        <taxon>Gammaproteobacteria</taxon>
        <taxon>Enterobacterales</taxon>
        <taxon>Enterobacteriaceae</taxon>
        <taxon>Salmonella</taxon>
    </lineage>
</organism>
<gene>
    <name evidence="1" type="ORF">G2953_19045</name>
</gene>
<dbReference type="AlphaFoldDB" id="A0A726I0R6"/>
<proteinExistence type="predicted"/>
<name>A0A726I0R6_SALET</name>
<comment type="caution">
    <text evidence="1">The sequence shown here is derived from an EMBL/GenBank/DDBJ whole genome shotgun (WGS) entry which is preliminary data.</text>
</comment>
<evidence type="ECO:0000313" key="1">
    <source>
        <dbReference type="EMBL" id="HAE1239050.1"/>
    </source>
</evidence>
<accession>A0A726I0R6</accession>
<keyword evidence="1" id="KW-0449">Lipoprotein</keyword>
<dbReference type="EMBL" id="DAAQXF010000134">
    <property type="protein sequence ID" value="HAE1239050.1"/>
    <property type="molecule type" value="Genomic_DNA"/>
</dbReference>
<dbReference type="NCBIfam" id="NF033894">
    <property type="entry name" value="Eex_IncN"/>
    <property type="match status" value="1"/>
</dbReference>
<sequence>MKKLALSLVVAAVLAGCGENTHVQTADWYKAHDKERLEMLAKCKASPGELAASPNCVNARAAQNQLDLGSKNFGVDVKPPTFKK</sequence>